<dbReference type="AlphaFoldDB" id="A0A643F902"/>
<dbReference type="InterPro" id="IPR051783">
    <property type="entry name" value="NAD(P)-dependent_oxidoreduct"/>
</dbReference>
<dbReference type="GO" id="GO:0005737">
    <property type="term" value="C:cytoplasm"/>
    <property type="evidence" value="ECO:0007669"/>
    <property type="project" value="TreeGrafter"/>
</dbReference>
<proteinExistence type="predicted"/>
<accession>A0A643F902</accession>
<feature type="domain" description="NAD(P)-binding" evidence="1">
    <location>
        <begin position="7"/>
        <end position="171"/>
    </location>
</feature>
<dbReference type="Pfam" id="PF13460">
    <property type="entry name" value="NAD_binding_10"/>
    <property type="match status" value="1"/>
</dbReference>
<organism evidence="2 3">
    <name type="scientific">Ideonella dechloratans</name>
    <dbReference type="NCBI Taxonomy" id="36863"/>
    <lineage>
        <taxon>Bacteria</taxon>
        <taxon>Pseudomonadati</taxon>
        <taxon>Pseudomonadota</taxon>
        <taxon>Betaproteobacteria</taxon>
        <taxon>Burkholderiales</taxon>
        <taxon>Sphaerotilaceae</taxon>
        <taxon>Ideonella</taxon>
    </lineage>
</organism>
<dbReference type="PANTHER" id="PTHR48079">
    <property type="entry name" value="PROTEIN YEEZ"/>
    <property type="match status" value="1"/>
</dbReference>
<dbReference type="GO" id="GO:0004029">
    <property type="term" value="F:aldehyde dehydrogenase (NAD+) activity"/>
    <property type="evidence" value="ECO:0007669"/>
    <property type="project" value="TreeGrafter"/>
</dbReference>
<evidence type="ECO:0000313" key="2">
    <source>
        <dbReference type="EMBL" id="KAB0573928.1"/>
    </source>
</evidence>
<dbReference type="InterPro" id="IPR036291">
    <property type="entry name" value="NAD(P)-bd_dom_sf"/>
</dbReference>
<dbReference type="SUPFAM" id="SSF51735">
    <property type="entry name" value="NAD(P)-binding Rossmann-fold domains"/>
    <property type="match status" value="1"/>
</dbReference>
<evidence type="ECO:0000313" key="3">
    <source>
        <dbReference type="Proteomes" id="UP000430120"/>
    </source>
</evidence>
<protein>
    <submittedName>
        <fullName evidence="2">NAD(P)-dependent oxidoreductase</fullName>
    </submittedName>
</protein>
<dbReference type="EMBL" id="VZPB01000084">
    <property type="protein sequence ID" value="KAB0573928.1"/>
    <property type="molecule type" value="Genomic_DNA"/>
</dbReference>
<dbReference type="Proteomes" id="UP000430120">
    <property type="component" value="Unassembled WGS sequence"/>
</dbReference>
<reference evidence="2 3" key="1">
    <citation type="submission" date="2019-09" db="EMBL/GenBank/DDBJ databases">
        <title>Draft genome sequences of 48 bacterial type strains from the CCUG.</title>
        <authorList>
            <person name="Tunovic T."/>
            <person name="Pineiro-Iglesias B."/>
            <person name="Unosson C."/>
            <person name="Inganas E."/>
            <person name="Ohlen M."/>
            <person name="Cardew S."/>
            <person name="Jensie-Markopoulos S."/>
            <person name="Salva-Serra F."/>
            <person name="Jaen-Luchoro D."/>
            <person name="Karlsson R."/>
            <person name="Svensson-Stadler L."/>
            <person name="Chun J."/>
            <person name="Moore E."/>
        </authorList>
    </citation>
    <scope>NUCLEOTIDE SEQUENCE [LARGE SCALE GENOMIC DNA]</scope>
    <source>
        <strain evidence="2 3">CCUG 30977</strain>
    </source>
</reference>
<name>A0A643F902_IDEDE</name>
<comment type="caution">
    <text evidence="2">The sequence shown here is derived from an EMBL/GenBank/DDBJ whole genome shotgun (WGS) entry which is preliminary data.</text>
</comment>
<keyword evidence="3" id="KW-1185">Reference proteome</keyword>
<gene>
    <name evidence="2" type="ORF">F7Q92_20250</name>
</gene>
<dbReference type="RefSeq" id="WP_151125877.1">
    <property type="nucleotide sequence ID" value="NZ_CP088082.1"/>
</dbReference>
<dbReference type="PANTHER" id="PTHR48079:SF6">
    <property type="entry name" value="NAD(P)-BINDING DOMAIN-CONTAINING PROTEIN-RELATED"/>
    <property type="match status" value="1"/>
</dbReference>
<sequence>MHVAIVGATGVIGRHVVPRLAEAGHSVLALGRAPEVPPGLLAVPGVTYARLDLLSESQVVAALDRSVDAVLHLATAIARPGMPTSWPVNDRIRREGTCHLVRACELHGITRYVQQSIAMLVPSNGDDWVDESCEVSTTPVTASAHDMEELVRASKLDWRIVRGGLLYGPGTGRESHWALLARQGRLHAGEAASRYASLVHVSDFAEALFAATMRELPGLVVNAVDDLPVRYGELFHAIRCAVGAVSPPTADAADAPVVASFRASNRRARETLGWRPLMRSYLSGLVPILAE</sequence>
<evidence type="ECO:0000259" key="1">
    <source>
        <dbReference type="Pfam" id="PF13460"/>
    </source>
</evidence>
<dbReference type="Gene3D" id="3.40.50.720">
    <property type="entry name" value="NAD(P)-binding Rossmann-like Domain"/>
    <property type="match status" value="1"/>
</dbReference>
<dbReference type="OrthoDB" id="5292533at2"/>
<dbReference type="InterPro" id="IPR016040">
    <property type="entry name" value="NAD(P)-bd_dom"/>
</dbReference>